<keyword evidence="5" id="KW-0472">Membrane</keyword>
<dbReference type="OrthoDB" id="7327264at2"/>
<sequence length="406" mass="47370">MNTFKDHKITVSQILQFIPEALLTKLSSTTSVDKYTKVLHGKKMFYLLLYSILENDRLSQRSLEDTFNGSIFKALFDLDENEKVRRSSISDRFSKIDSDYFKTIYENIYEQFSSVYSKKESEGYNIIRVDSTLVSETAGKLVEGLDYKTGKKHIKYSTLFDGILPCGVETFNTSSYSSEELALPEAILKHVEKDKNHNNIYVIDRGLQSTRTMQEFTSKNIPFIIRSKQNRKFNEIESLIKDINRKDSDNYTLIKDARVNLFTGKKITSKTDKTYYREELIEQDFRLVVVKTKCNEQKEFWFLTNDFEMTPFQIADYYKSRWDIEVFFRFLKQELNTAHLVSLNKNGTQVMIYMTLIAAMLLLIYKHTNNLGYKTAKRRFNMELKNLVIALIVALTGGDPNKVPII</sequence>
<keyword evidence="5" id="KW-1133">Transmembrane helix</keyword>
<accession>A0A4R7ENJ7</accession>
<dbReference type="PANTHER" id="PTHR33258:SF1">
    <property type="entry name" value="TRANSPOSASE INSL FOR INSERTION SEQUENCE ELEMENT IS186A-RELATED"/>
    <property type="match status" value="1"/>
</dbReference>
<feature type="domain" description="Transposase IS4-like" evidence="6">
    <location>
        <begin position="124"/>
        <end position="361"/>
    </location>
</feature>
<dbReference type="EMBL" id="SOAG01000074">
    <property type="protein sequence ID" value="TDS49746.1"/>
    <property type="molecule type" value="Genomic_DNA"/>
</dbReference>
<dbReference type="GO" id="GO:0003677">
    <property type="term" value="F:DNA binding"/>
    <property type="evidence" value="ECO:0007669"/>
    <property type="project" value="UniProtKB-KW"/>
</dbReference>
<keyword evidence="3" id="KW-0238">DNA-binding</keyword>
<protein>
    <submittedName>
        <fullName evidence="7">IS4 family transposase</fullName>
    </submittedName>
</protein>
<dbReference type="PANTHER" id="PTHR33258">
    <property type="entry name" value="TRANSPOSASE INSL FOR INSERTION SEQUENCE ELEMENT IS186A-RELATED"/>
    <property type="match status" value="1"/>
</dbReference>
<keyword evidence="5" id="KW-0812">Transmembrane</keyword>
<dbReference type="GO" id="GO:0004803">
    <property type="term" value="F:transposase activity"/>
    <property type="evidence" value="ECO:0007669"/>
    <property type="project" value="InterPro"/>
</dbReference>
<dbReference type="NCBIfam" id="NF033592">
    <property type="entry name" value="transpos_IS4_1"/>
    <property type="match status" value="1"/>
</dbReference>
<evidence type="ECO:0000256" key="3">
    <source>
        <dbReference type="ARBA" id="ARBA00023125"/>
    </source>
</evidence>
<dbReference type="InterPro" id="IPR012337">
    <property type="entry name" value="RNaseH-like_sf"/>
</dbReference>
<dbReference type="InterPro" id="IPR002559">
    <property type="entry name" value="Transposase_11"/>
</dbReference>
<dbReference type="RefSeq" id="WP_133713858.1">
    <property type="nucleotide sequence ID" value="NZ_SOAG01000074.1"/>
</dbReference>
<dbReference type="Proteomes" id="UP000295215">
    <property type="component" value="Unassembled WGS sequence"/>
</dbReference>
<dbReference type="AlphaFoldDB" id="A0A4R7ENJ7"/>
<reference evidence="7 8" key="1">
    <citation type="submission" date="2019-03" db="EMBL/GenBank/DDBJ databases">
        <title>Genomic Encyclopedia of Archaeal and Bacterial Type Strains, Phase II (KMG-II): from individual species to whole genera.</title>
        <authorList>
            <person name="Goeker M."/>
        </authorList>
    </citation>
    <scope>NUCLEOTIDE SEQUENCE [LARGE SCALE GENOMIC DNA]</scope>
    <source>
        <strain evidence="7 8">DSM 28213</strain>
    </source>
</reference>
<comment type="similarity">
    <text evidence="1">Belongs to the transposase 11 family.</text>
</comment>
<organism evidence="7 8">
    <name type="scientific">Myroides indicus</name>
    <dbReference type="NCBI Taxonomy" id="1323422"/>
    <lineage>
        <taxon>Bacteria</taxon>
        <taxon>Pseudomonadati</taxon>
        <taxon>Bacteroidota</taxon>
        <taxon>Flavobacteriia</taxon>
        <taxon>Flavobacteriales</taxon>
        <taxon>Flavobacteriaceae</taxon>
        <taxon>Myroides</taxon>
    </lineage>
</organism>
<keyword evidence="8" id="KW-1185">Reference proteome</keyword>
<dbReference type="SUPFAM" id="SSF53098">
    <property type="entry name" value="Ribonuclease H-like"/>
    <property type="match status" value="1"/>
</dbReference>
<dbReference type="InterPro" id="IPR047952">
    <property type="entry name" value="Transpos_IS4"/>
</dbReference>
<dbReference type="Gene3D" id="3.90.350.10">
    <property type="entry name" value="Transposase Inhibitor Protein From Tn5, Chain A, domain 1"/>
    <property type="match status" value="1"/>
</dbReference>
<comment type="caution">
    <text evidence="7">The sequence shown here is derived from an EMBL/GenBank/DDBJ whole genome shotgun (WGS) entry which is preliminary data.</text>
</comment>
<evidence type="ECO:0000313" key="7">
    <source>
        <dbReference type="EMBL" id="TDS49746.1"/>
    </source>
</evidence>
<evidence type="ECO:0000259" key="6">
    <source>
        <dbReference type="Pfam" id="PF01609"/>
    </source>
</evidence>
<dbReference type="GO" id="GO:0006313">
    <property type="term" value="P:DNA transposition"/>
    <property type="evidence" value="ECO:0007669"/>
    <property type="project" value="InterPro"/>
</dbReference>
<evidence type="ECO:0000256" key="4">
    <source>
        <dbReference type="ARBA" id="ARBA00023172"/>
    </source>
</evidence>
<evidence type="ECO:0000256" key="1">
    <source>
        <dbReference type="ARBA" id="ARBA00010075"/>
    </source>
</evidence>
<feature type="transmembrane region" description="Helical" evidence="5">
    <location>
        <begin position="350"/>
        <end position="368"/>
    </location>
</feature>
<keyword evidence="2" id="KW-0815">Transposition</keyword>
<evidence type="ECO:0000256" key="5">
    <source>
        <dbReference type="SAM" id="Phobius"/>
    </source>
</evidence>
<gene>
    <name evidence="7" type="ORF">C8P70_1741</name>
</gene>
<dbReference type="Pfam" id="PF01609">
    <property type="entry name" value="DDE_Tnp_1"/>
    <property type="match status" value="1"/>
</dbReference>
<evidence type="ECO:0000313" key="8">
    <source>
        <dbReference type="Proteomes" id="UP000295215"/>
    </source>
</evidence>
<proteinExistence type="inferred from homology"/>
<name>A0A4R7ENJ7_9FLAO</name>
<evidence type="ECO:0000256" key="2">
    <source>
        <dbReference type="ARBA" id="ARBA00022578"/>
    </source>
</evidence>
<keyword evidence="4" id="KW-0233">DNA recombination</keyword>